<keyword evidence="5" id="KW-0067">ATP-binding</keyword>
<keyword evidence="3" id="KW-0547">Nucleotide-binding</keyword>
<dbReference type="GO" id="GO:0004674">
    <property type="term" value="F:protein serine/threonine kinase activity"/>
    <property type="evidence" value="ECO:0007669"/>
    <property type="project" value="UniProtKB-KW"/>
</dbReference>
<dbReference type="Proteomes" id="UP000792063">
    <property type="component" value="Unassembled WGS sequence"/>
</dbReference>
<organism evidence="9 12">
    <name type="scientific">Phytophthora kernoviae</name>
    <dbReference type="NCBI Taxonomy" id="325452"/>
    <lineage>
        <taxon>Eukaryota</taxon>
        <taxon>Sar</taxon>
        <taxon>Stramenopiles</taxon>
        <taxon>Oomycota</taxon>
        <taxon>Peronosporomycetes</taxon>
        <taxon>Peronosporales</taxon>
        <taxon>Peronosporaceae</taxon>
        <taxon>Phytophthora</taxon>
    </lineage>
</organism>
<keyword evidence="4" id="KW-0418">Kinase</keyword>
<keyword evidence="2" id="KW-0808">Transferase</keyword>
<dbReference type="AlphaFoldDB" id="A0A421F9C0"/>
<dbReference type="EMBL" id="MBDN02000025">
    <property type="protein sequence ID" value="RLN83972.1"/>
    <property type="molecule type" value="Genomic_DNA"/>
</dbReference>
<dbReference type="GO" id="GO:1903013">
    <property type="term" value="P:response to differentiation-inducing factor 1"/>
    <property type="evidence" value="ECO:0007669"/>
    <property type="project" value="TreeGrafter"/>
</dbReference>
<name>A0A421F9C0_9STRA</name>
<evidence type="ECO:0000313" key="9">
    <source>
        <dbReference type="EMBL" id="RLN31857.1"/>
    </source>
</evidence>
<evidence type="ECO:0000259" key="6">
    <source>
        <dbReference type="PROSITE" id="PS51158"/>
    </source>
</evidence>
<evidence type="ECO:0000313" key="7">
    <source>
        <dbReference type="EMBL" id="KAG2502950.1"/>
    </source>
</evidence>
<proteinExistence type="predicted"/>
<protein>
    <recommendedName>
        <fullName evidence="6">Alpha-type protein kinase domain-containing protein</fullName>
    </recommendedName>
</protein>
<gene>
    <name evidence="9" type="ORF">BBI17_000459</name>
    <name evidence="10" type="ORF">BBO99_00001691</name>
    <name evidence="7" type="ORF">JM16_009339</name>
    <name evidence="8" type="ORF">JM18_009512</name>
</gene>
<dbReference type="Proteomes" id="UP000785171">
    <property type="component" value="Unassembled WGS sequence"/>
</dbReference>
<accession>A0A421F9C0</accession>
<dbReference type="STRING" id="325452.A0A421F9C0"/>
<feature type="domain" description="Alpha-type protein kinase" evidence="6">
    <location>
        <begin position="1"/>
        <end position="139"/>
    </location>
</feature>
<dbReference type="InterPro" id="IPR051852">
    <property type="entry name" value="Alpha-type_PK"/>
</dbReference>
<dbReference type="InterPro" id="IPR011009">
    <property type="entry name" value="Kinase-like_dom_sf"/>
</dbReference>
<evidence type="ECO:0000256" key="5">
    <source>
        <dbReference type="ARBA" id="ARBA00022840"/>
    </source>
</evidence>
<dbReference type="PANTHER" id="PTHR45992">
    <property type="entry name" value="EUKARYOTIC ELONGATION FACTOR 2 KINASE-RELATED"/>
    <property type="match status" value="1"/>
</dbReference>
<dbReference type="GO" id="GO:0031037">
    <property type="term" value="P:myosin II filament disassembly"/>
    <property type="evidence" value="ECO:0007669"/>
    <property type="project" value="TreeGrafter"/>
</dbReference>
<reference evidence="7" key="1">
    <citation type="journal article" date="2015" name="Genom Data">
        <title>Genome sequences of six Phytophthora species associated with forests in New Zealand.</title>
        <authorList>
            <person name="Studholme D.J."/>
            <person name="McDougal R.L."/>
            <person name="Sambles C."/>
            <person name="Hansen E."/>
            <person name="Hardy G."/>
            <person name="Grant M."/>
            <person name="Ganley R.J."/>
            <person name="Williams N.M."/>
        </authorList>
    </citation>
    <scope>NUCLEOTIDE SEQUENCE</scope>
    <source>
        <strain evidence="7">NZFS 2646</strain>
        <strain evidence="8">NZFS 3630</strain>
    </source>
</reference>
<dbReference type="PANTHER" id="PTHR45992:SF2">
    <property type="entry name" value="EUKARYOTIC ELONGATION FACTOR 2 KINASE"/>
    <property type="match status" value="1"/>
</dbReference>
<keyword evidence="11" id="KW-1185">Reference proteome</keyword>
<evidence type="ECO:0000256" key="1">
    <source>
        <dbReference type="ARBA" id="ARBA00022527"/>
    </source>
</evidence>
<dbReference type="SUPFAM" id="SSF56112">
    <property type="entry name" value="Protein kinase-like (PK-like)"/>
    <property type="match status" value="1"/>
</dbReference>
<evidence type="ECO:0000313" key="12">
    <source>
        <dbReference type="Proteomes" id="UP000285883"/>
    </source>
</evidence>
<dbReference type="Pfam" id="PF02816">
    <property type="entry name" value="Alpha_kinase"/>
    <property type="match status" value="1"/>
</dbReference>
<evidence type="ECO:0000313" key="11">
    <source>
        <dbReference type="Proteomes" id="UP000285624"/>
    </source>
</evidence>
<reference evidence="11 12" key="2">
    <citation type="submission" date="2018-07" db="EMBL/GenBank/DDBJ databases">
        <title>Genome sequencing of oomycete isolates from Chile give support for New Zealand origin for Phytophthora kernoviae and make available the first Nothophytophthora sp. genome.</title>
        <authorList>
            <person name="Studholme D.J."/>
            <person name="Sanfuentes E."/>
            <person name="Panda P."/>
            <person name="Hill R."/>
            <person name="Sambles C."/>
            <person name="Grant M."/>
            <person name="Williams N.M."/>
            <person name="Mcdougal R.L."/>
        </authorList>
    </citation>
    <scope>NUCLEOTIDE SEQUENCE [LARGE SCALE GENOMIC DNA]</scope>
    <source>
        <strain evidence="9">Chile2</strain>
        <strain evidence="10">Chile4</strain>
    </source>
</reference>
<dbReference type="InterPro" id="IPR004166">
    <property type="entry name" value="a-kinase_dom"/>
</dbReference>
<dbReference type="Proteomes" id="UP000285883">
    <property type="component" value="Unassembled WGS sequence"/>
</dbReference>
<dbReference type="PROSITE" id="PS51158">
    <property type="entry name" value="ALPHA_KINASE"/>
    <property type="match status" value="1"/>
</dbReference>
<evidence type="ECO:0000256" key="2">
    <source>
        <dbReference type="ARBA" id="ARBA00022679"/>
    </source>
</evidence>
<dbReference type="EMBL" id="JPWU03000917">
    <property type="protein sequence ID" value="KAG2504653.1"/>
    <property type="molecule type" value="Genomic_DNA"/>
</dbReference>
<comment type="caution">
    <text evidence="9">The sequence shown here is derived from an EMBL/GenBank/DDBJ whole genome shotgun (WGS) entry which is preliminary data.</text>
</comment>
<evidence type="ECO:0000256" key="4">
    <source>
        <dbReference type="ARBA" id="ARBA00022777"/>
    </source>
</evidence>
<dbReference type="Proteomes" id="UP000285624">
    <property type="component" value="Unassembled WGS sequence"/>
</dbReference>
<dbReference type="EMBL" id="JPWV03000900">
    <property type="protein sequence ID" value="KAG2502950.1"/>
    <property type="molecule type" value="Genomic_DNA"/>
</dbReference>
<evidence type="ECO:0000313" key="8">
    <source>
        <dbReference type="EMBL" id="KAG2504653.1"/>
    </source>
</evidence>
<reference evidence="7" key="3">
    <citation type="submission" date="2020-06" db="EMBL/GenBank/DDBJ databases">
        <authorList>
            <person name="Studholme D.J."/>
        </authorList>
    </citation>
    <scope>NUCLEOTIDE SEQUENCE</scope>
    <source>
        <strain evidence="7">NZFS 2646</strain>
        <strain evidence="8">NZFS 3630</strain>
    </source>
</reference>
<evidence type="ECO:0000313" key="10">
    <source>
        <dbReference type="EMBL" id="RLN83972.1"/>
    </source>
</evidence>
<dbReference type="EMBL" id="MAYM02000914">
    <property type="protein sequence ID" value="RLN31857.1"/>
    <property type="molecule type" value="Genomic_DNA"/>
</dbReference>
<dbReference type="GO" id="GO:0005524">
    <property type="term" value="F:ATP binding"/>
    <property type="evidence" value="ECO:0007669"/>
    <property type="project" value="UniProtKB-KW"/>
</dbReference>
<keyword evidence="1" id="KW-0723">Serine/threonine-protein kinase</keyword>
<sequence length="225" mass="24613">MILKLAADFLADVPDENAVKGLIACWYEVKNPALLGLDASMTMFKVEPYILNGSSKSDDEQREVENKSQAFSHYPWQKTLGTLMAIGCDDVGSVFRNPLIHSLREGTFGSDDLANTGMDAFLSTHVCNEVCIALGLAPLRDEDGKVKTKFMSSEVVESKNCQNCGNIPQVIHNELHGSKDKGVFCGVCAAKAAKLKSPCYGVENNELLGFLLVEFLEDEHVDYAD</sequence>
<dbReference type="Gene3D" id="3.20.200.10">
    <property type="entry name" value="MHCK/EF2 kinase"/>
    <property type="match status" value="1"/>
</dbReference>
<evidence type="ECO:0000256" key="3">
    <source>
        <dbReference type="ARBA" id="ARBA00022741"/>
    </source>
</evidence>